<keyword evidence="1" id="KW-0812">Transmembrane</keyword>
<protein>
    <recommendedName>
        <fullName evidence="4">PH domain-containing protein</fullName>
    </recommendedName>
</protein>
<dbReference type="Proteomes" id="UP001184861">
    <property type="component" value="Unassembled WGS sequence"/>
</dbReference>
<evidence type="ECO:0000256" key="1">
    <source>
        <dbReference type="SAM" id="Phobius"/>
    </source>
</evidence>
<feature type="transmembrane region" description="Helical" evidence="1">
    <location>
        <begin position="35"/>
        <end position="57"/>
    </location>
</feature>
<proteinExistence type="predicted"/>
<dbReference type="RefSeq" id="WP_047488180.1">
    <property type="nucleotide sequence ID" value="NZ_JALGCC010000001.1"/>
</dbReference>
<evidence type="ECO:0000313" key="3">
    <source>
        <dbReference type="Proteomes" id="UP001184861"/>
    </source>
</evidence>
<reference evidence="2" key="1">
    <citation type="submission" date="2023-07" db="EMBL/GenBank/DDBJ databases">
        <title>Sorghum-associated microbial communities from plants grown in Nebraska, USA.</title>
        <authorList>
            <person name="Schachtman D."/>
        </authorList>
    </citation>
    <scope>NUCLEOTIDE SEQUENCE</scope>
    <source>
        <strain evidence="2">DS2360</strain>
    </source>
</reference>
<sequence length="140" mass="16583">MEIAFKNKRIITNIALGLVWIGIGISYFFESEKKLWKPYVIIALGIAYIIMASYEYFYKYLIISDKQIQVNIFPKKQINIDEITSADYNLNDYTFTTSRKTLKVVRSRISPDDLPKFETFFNEVRSKLRDQDPLLSYERK</sequence>
<keyword evidence="1" id="KW-1133">Transmembrane helix</keyword>
<accession>A0AAE3YCG4</accession>
<gene>
    <name evidence="2" type="ORF">J2787_002998</name>
</gene>
<keyword evidence="1" id="KW-0472">Membrane</keyword>
<evidence type="ECO:0008006" key="4">
    <source>
        <dbReference type="Google" id="ProtNLM"/>
    </source>
</evidence>
<name>A0AAE3YCG4_9FLAO</name>
<comment type="caution">
    <text evidence="2">The sequence shown here is derived from an EMBL/GenBank/DDBJ whole genome shotgun (WGS) entry which is preliminary data.</text>
</comment>
<evidence type="ECO:0000313" key="2">
    <source>
        <dbReference type="EMBL" id="MDR6527606.1"/>
    </source>
</evidence>
<dbReference type="AlphaFoldDB" id="A0AAE3YCG4"/>
<feature type="transmembrane region" description="Helical" evidence="1">
    <location>
        <begin position="12"/>
        <end position="29"/>
    </location>
</feature>
<organism evidence="2 3">
    <name type="scientific">Chryseobacterium rhizosphaerae</name>
    <dbReference type="NCBI Taxonomy" id="395937"/>
    <lineage>
        <taxon>Bacteria</taxon>
        <taxon>Pseudomonadati</taxon>
        <taxon>Bacteroidota</taxon>
        <taxon>Flavobacteriia</taxon>
        <taxon>Flavobacteriales</taxon>
        <taxon>Weeksellaceae</taxon>
        <taxon>Chryseobacterium group</taxon>
        <taxon>Chryseobacterium</taxon>
    </lineage>
</organism>
<dbReference type="EMBL" id="JAVDQY010000003">
    <property type="protein sequence ID" value="MDR6527606.1"/>
    <property type="molecule type" value="Genomic_DNA"/>
</dbReference>